<gene>
    <name evidence="1" type="ORF">NE651_14860</name>
</gene>
<evidence type="ECO:0000313" key="2">
    <source>
        <dbReference type="Proteomes" id="UP001205035"/>
    </source>
</evidence>
<proteinExistence type="predicted"/>
<evidence type="ECO:0000313" key="1">
    <source>
        <dbReference type="EMBL" id="MCQ5084162.1"/>
    </source>
</evidence>
<reference evidence="1" key="1">
    <citation type="submission" date="2022-06" db="EMBL/GenBank/DDBJ databases">
        <title>Isolation of gut microbiota from human fecal samples.</title>
        <authorList>
            <person name="Pamer E.G."/>
            <person name="Barat B."/>
            <person name="Waligurski E."/>
            <person name="Medina S."/>
            <person name="Paddock L."/>
            <person name="Mostad J."/>
        </authorList>
    </citation>
    <scope>NUCLEOTIDE SEQUENCE</scope>
    <source>
        <strain evidence="1">DFI.6.22</strain>
    </source>
</reference>
<dbReference type="EMBL" id="JANGBQ010000045">
    <property type="protein sequence ID" value="MCQ5084162.1"/>
    <property type="molecule type" value="Genomic_DNA"/>
</dbReference>
<comment type="caution">
    <text evidence="1">The sequence shown here is derived from an EMBL/GenBank/DDBJ whole genome shotgun (WGS) entry which is preliminary data.</text>
</comment>
<name>A0AAJ1CIT5_9BACT</name>
<dbReference type="RefSeq" id="WP_256166634.1">
    <property type="nucleotide sequence ID" value="NZ_JANGBQ010000045.1"/>
</dbReference>
<sequence>MNYTKPKGGYVFMTYDEFQALAEVIAMAEGGVESADEDFAKYMRKHVRNANKLMVKFNTRKKK</sequence>
<organism evidence="1 2">
    <name type="scientific">Alistipes onderdonkii</name>
    <dbReference type="NCBI Taxonomy" id="328813"/>
    <lineage>
        <taxon>Bacteria</taxon>
        <taxon>Pseudomonadati</taxon>
        <taxon>Bacteroidota</taxon>
        <taxon>Bacteroidia</taxon>
        <taxon>Bacteroidales</taxon>
        <taxon>Rikenellaceae</taxon>
        <taxon>Alistipes</taxon>
    </lineage>
</organism>
<dbReference type="AlphaFoldDB" id="A0AAJ1CIT5"/>
<protein>
    <submittedName>
        <fullName evidence="1">Uncharacterized protein</fullName>
    </submittedName>
</protein>
<accession>A0AAJ1CIT5</accession>
<dbReference type="Proteomes" id="UP001205035">
    <property type="component" value="Unassembled WGS sequence"/>
</dbReference>